<protein>
    <recommendedName>
        <fullName evidence="2 8">Biotin carboxyl carrier protein of acetyl-CoA carboxylase</fullName>
    </recommendedName>
</protein>
<dbReference type="InterPro" id="IPR001249">
    <property type="entry name" value="AcCoA_biotinCC"/>
</dbReference>
<accession>A0ABW0YJL3</accession>
<dbReference type="Proteomes" id="UP001596142">
    <property type="component" value="Unassembled WGS sequence"/>
</dbReference>
<keyword evidence="7 8" id="KW-0092">Biotin</keyword>
<keyword evidence="6 8" id="KW-0275">Fatty acid biosynthesis</keyword>
<evidence type="ECO:0000256" key="3">
    <source>
        <dbReference type="ARBA" id="ARBA00022516"/>
    </source>
</evidence>
<feature type="domain" description="Lipoyl-binding" evidence="10">
    <location>
        <begin position="92"/>
        <end position="168"/>
    </location>
</feature>
<dbReference type="PANTHER" id="PTHR45266:SF3">
    <property type="entry name" value="OXALOACETATE DECARBOXYLASE ALPHA CHAIN"/>
    <property type="match status" value="1"/>
</dbReference>
<keyword evidence="3 8" id="KW-0444">Lipid biosynthesis</keyword>
<dbReference type="SUPFAM" id="SSF51230">
    <property type="entry name" value="Single hybrid motif"/>
    <property type="match status" value="1"/>
</dbReference>
<evidence type="ECO:0000313" key="12">
    <source>
        <dbReference type="Proteomes" id="UP001596142"/>
    </source>
</evidence>
<dbReference type="Pfam" id="PF00364">
    <property type="entry name" value="Biotin_lipoyl"/>
    <property type="match status" value="1"/>
</dbReference>
<evidence type="ECO:0000256" key="1">
    <source>
        <dbReference type="ARBA" id="ARBA00005194"/>
    </source>
</evidence>
<dbReference type="PROSITE" id="PS50968">
    <property type="entry name" value="BIOTINYL_LIPOYL"/>
    <property type="match status" value="1"/>
</dbReference>
<gene>
    <name evidence="11" type="primary">accB</name>
    <name evidence="11" type="ORF">ACFPU1_07240</name>
</gene>
<feature type="compositionally biased region" description="Low complexity" evidence="9">
    <location>
        <begin position="39"/>
        <end position="54"/>
    </location>
</feature>
<evidence type="ECO:0000256" key="6">
    <source>
        <dbReference type="ARBA" id="ARBA00023160"/>
    </source>
</evidence>
<dbReference type="InterPro" id="IPR011053">
    <property type="entry name" value="Single_hybrid_motif"/>
</dbReference>
<feature type="region of interest" description="Disordered" evidence="9">
    <location>
        <begin position="36"/>
        <end position="119"/>
    </location>
</feature>
<name>A0ABW0YJL3_9BACI</name>
<organism evidence="11 12">
    <name type="scientific">Thalassorhabdus alkalitolerans</name>
    <dbReference type="NCBI Taxonomy" id="2282697"/>
    <lineage>
        <taxon>Bacteria</taxon>
        <taxon>Bacillati</taxon>
        <taxon>Bacillota</taxon>
        <taxon>Bacilli</taxon>
        <taxon>Bacillales</taxon>
        <taxon>Bacillaceae</taxon>
        <taxon>Thalassorhabdus</taxon>
    </lineage>
</organism>
<dbReference type="InterPro" id="IPR000089">
    <property type="entry name" value="Biotin_lipoyl"/>
</dbReference>
<evidence type="ECO:0000313" key="11">
    <source>
        <dbReference type="EMBL" id="MFC5712570.1"/>
    </source>
</evidence>
<keyword evidence="11" id="KW-0436">Ligase</keyword>
<dbReference type="PANTHER" id="PTHR45266">
    <property type="entry name" value="OXALOACETATE DECARBOXYLASE ALPHA CHAIN"/>
    <property type="match status" value="1"/>
</dbReference>
<dbReference type="RefSeq" id="WP_385939761.1">
    <property type="nucleotide sequence ID" value="NZ_JBHSOZ010000003.1"/>
</dbReference>
<evidence type="ECO:0000259" key="10">
    <source>
        <dbReference type="PROSITE" id="PS50968"/>
    </source>
</evidence>
<keyword evidence="4 8" id="KW-0276">Fatty acid metabolism</keyword>
<dbReference type="Gene3D" id="2.40.50.100">
    <property type="match status" value="1"/>
</dbReference>
<evidence type="ECO:0000256" key="8">
    <source>
        <dbReference type="RuleBase" id="RU364072"/>
    </source>
</evidence>
<dbReference type="EMBL" id="JBHSOZ010000003">
    <property type="protein sequence ID" value="MFC5712570.1"/>
    <property type="molecule type" value="Genomic_DNA"/>
</dbReference>
<evidence type="ECO:0000256" key="9">
    <source>
        <dbReference type="SAM" id="MobiDB-lite"/>
    </source>
</evidence>
<dbReference type="NCBIfam" id="TIGR00531">
    <property type="entry name" value="BCCP"/>
    <property type="match status" value="1"/>
</dbReference>
<dbReference type="CDD" id="cd06850">
    <property type="entry name" value="biotinyl_domain"/>
    <property type="match status" value="1"/>
</dbReference>
<dbReference type="InterPro" id="IPR050709">
    <property type="entry name" value="Biotin_Carboxyl_Carrier/Decarb"/>
</dbReference>
<evidence type="ECO:0000256" key="4">
    <source>
        <dbReference type="ARBA" id="ARBA00022832"/>
    </source>
</evidence>
<keyword evidence="5 8" id="KW-0443">Lipid metabolism</keyword>
<comment type="caution">
    <text evidence="11">The sequence shown here is derived from an EMBL/GenBank/DDBJ whole genome shotgun (WGS) entry which is preliminary data.</text>
</comment>
<feature type="compositionally biased region" description="Basic and acidic residues" evidence="9">
    <location>
        <begin position="65"/>
        <end position="93"/>
    </location>
</feature>
<sequence length="170" mass="18636">MFKVNEIKELIRAIDNSSIGEVEIRGENKEKITIRKEGVQQTVSVPQAAVQTAPAPVPAPQPEQPKAEEPKQDQGSEKPKNEAASKHNDDSLKKITSPMVGTFYEAPNPESDPYVKEGDKVSPDTVVCIVEAMKLMNELEAEVSGEIVEVLVENGELVEYGQPLFLVKPN</sequence>
<dbReference type="PROSITE" id="PS00188">
    <property type="entry name" value="BIOTIN"/>
    <property type="match status" value="1"/>
</dbReference>
<dbReference type="InterPro" id="IPR001882">
    <property type="entry name" value="Biotin_BS"/>
</dbReference>
<keyword evidence="12" id="KW-1185">Reference proteome</keyword>
<dbReference type="PRINTS" id="PR01071">
    <property type="entry name" value="ACOABIOTINCC"/>
</dbReference>
<proteinExistence type="predicted"/>
<evidence type="ECO:0000256" key="2">
    <source>
        <dbReference type="ARBA" id="ARBA00017562"/>
    </source>
</evidence>
<dbReference type="GO" id="GO:0003989">
    <property type="term" value="F:acetyl-CoA carboxylase activity"/>
    <property type="evidence" value="ECO:0007669"/>
    <property type="project" value="UniProtKB-EC"/>
</dbReference>
<reference evidence="12" key="1">
    <citation type="journal article" date="2019" name="Int. J. Syst. Evol. Microbiol.">
        <title>The Global Catalogue of Microorganisms (GCM) 10K type strain sequencing project: providing services to taxonomists for standard genome sequencing and annotation.</title>
        <authorList>
            <consortium name="The Broad Institute Genomics Platform"/>
            <consortium name="The Broad Institute Genome Sequencing Center for Infectious Disease"/>
            <person name="Wu L."/>
            <person name="Ma J."/>
        </authorList>
    </citation>
    <scope>NUCLEOTIDE SEQUENCE [LARGE SCALE GENOMIC DNA]</scope>
    <source>
        <strain evidence="12">CECT 7184</strain>
    </source>
</reference>
<evidence type="ECO:0000256" key="7">
    <source>
        <dbReference type="ARBA" id="ARBA00023267"/>
    </source>
</evidence>
<comment type="function">
    <text evidence="8">This protein is a component of the acetyl coenzyme A carboxylase complex; first, biotin carboxylase catalyzes the carboxylation of the carrier protein and then the transcarboxylase transfers the carboxyl group to form malonyl-CoA.</text>
</comment>
<evidence type="ECO:0000256" key="5">
    <source>
        <dbReference type="ARBA" id="ARBA00023098"/>
    </source>
</evidence>
<comment type="pathway">
    <text evidence="1 8">Lipid metabolism; fatty acid biosynthesis.</text>
</comment>